<reference evidence="2 3" key="1">
    <citation type="submission" date="2016-04" db="EMBL/GenBank/DDBJ databases">
        <title>Genome analyses suggest a sexual origin of heterokaryosis in a supposedly ancient asexual fungus.</title>
        <authorList>
            <person name="Ropars J."/>
            <person name="Sedzielewska K."/>
            <person name="Noel J."/>
            <person name="Charron P."/>
            <person name="Farinelli L."/>
            <person name="Marton T."/>
            <person name="Kruger M."/>
            <person name="Pelin A."/>
            <person name="Brachmann A."/>
            <person name="Corradi N."/>
        </authorList>
    </citation>
    <scope>NUCLEOTIDE SEQUENCE [LARGE SCALE GENOMIC DNA]</scope>
    <source>
        <strain evidence="2 3">C2</strain>
    </source>
</reference>
<comment type="caution">
    <text evidence="2">The sequence shown here is derived from an EMBL/GenBank/DDBJ whole genome shotgun (WGS) entry which is preliminary data.</text>
</comment>
<evidence type="ECO:0000256" key="1">
    <source>
        <dbReference type="SAM" id="Phobius"/>
    </source>
</evidence>
<protein>
    <submittedName>
        <fullName evidence="2">Uncharacterized protein</fullName>
    </submittedName>
</protein>
<accession>A0A2N1NZ65</accession>
<organism evidence="2 3">
    <name type="scientific">Rhizophagus irregularis</name>
    <dbReference type="NCBI Taxonomy" id="588596"/>
    <lineage>
        <taxon>Eukaryota</taxon>
        <taxon>Fungi</taxon>
        <taxon>Fungi incertae sedis</taxon>
        <taxon>Mucoromycota</taxon>
        <taxon>Glomeromycotina</taxon>
        <taxon>Glomeromycetes</taxon>
        <taxon>Glomerales</taxon>
        <taxon>Glomeraceae</taxon>
        <taxon>Rhizophagus</taxon>
    </lineage>
</organism>
<keyword evidence="1" id="KW-1133">Transmembrane helix</keyword>
<evidence type="ECO:0000313" key="3">
    <source>
        <dbReference type="Proteomes" id="UP000233469"/>
    </source>
</evidence>
<feature type="transmembrane region" description="Helical" evidence="1">
    <location>
        <begin position="26"/>
        <end position="43"/>
    </location>
</feature>
<name>A0A2N1NZ65_9GLOM</name>
<dbReference type="EMBL" id="LLXL01000053">
    <property type="protein sequence ID" value="PKK79210.1"/>
    <property type="molecule type" value="Genomic_DNA"/>
</dbReference>
<gene>
    <name evidence="2" type="ORF">RhiirC2_432283</name>
</gene>
<keyword evidence="1" id="KW-0472">Membrane</keyword>
<evidence type="ECO:0000313" key="2">
    <source>
        <dbReference type="EMBL" id="PKK79210.1"/>
    </source>
</evidence>
<dbReference type="AlphaFoldDB" id="A0A2N1NZ65"/>
<keyword evidence="1" id="KW-0812">Transmembrane</keyword>
<dbReference type="Proteomes" id="UP000233469">
    <property type="component" value="Unassembled WGS sequence"/>
</dbReference>
<proteinExistence type="predicted"/>
<sequence length="61" mass="7370">MNFIKKNSIKKGRNGFAKTKLTKLDIFGFSFYFSLFFSGKMFLKQIYKRKFHHSTKMQFCQ</sequence>
<reference evidence="2 3" key="2">
    <citation type="submission" date="2017-10" db="EMBL/GenBank/DDBJ databases">
        <title>Extensive intraspecific genome diversity in a model arbuscular mycorrhizal fungus.</title>
        <authorList>
            <person name="Chen E.C.H."/>
            <person name="Morin E."/>
            <person name="Baudet D."/>
            <person name="Noel J."/>
            <person name="Ndikumana S."/>
            <person name="Charron P."/>
            <person name="St-Onge C."/>
            <person name="Giorgi J."/>
            <person name="Grigoriev I.V."/>
            <person name="Roux C."/>
            <person name="Martin F.M."/>
            <person name="Corradi N."/>
        </authorList>
    </citation>
    <scope>NUCLEOTIDE SEQUENCE [LARGE SCALE GENOMIC DNA]</scope>
    <source>
        <strain evidence="2 3">C2</strain>
    </source>
</reference>